<dbReference type="SUPFAM" id="SSF46785">
    <property type="entry name" value="Winged helix' DNA-binding domain"/>
    <property type="match status" value="1"/>
</dbReference>
<evidence type="ECO:0000313" key="2">
    <source>
        <dbReference type="EMBL" id="ABC21779.1"/>
    </source>
</evidence>
<dbReference type="PATRIC" id="fig|269796.9.peg.1033"/>
<keyword evidence="3" id="KW-1185">Reference proteome</keyword>
<dbReference type="InterPro" id="IPR036388">
    <property type="entry name" value="WH-like_DNA-bd_sf"/>
</dbReference>
<dbReference type="EnsemblBacteria" id="ABC21779">
    <property type="protein sequence ID" value="ABC21779"/>
    <property type="gene ID" value="Rru_A0978"/>
</dbReference>
<dbReference type="GO" id="GO:0003700">
    <property type="term" value="F:DNA-binding transcription factor activity"/>
    <property type="evidence" value="ECO:0007669"/>
    <property type="project" value="InterPro"/>
</dbReference>
<dbReference type="InterPro" id="IPR000835">
    <property type="entry name" value="HTH_MarR-typ"/>
</dbReference>
<organism evidence="2 3">
    <name type="scientific">Rhodospirillum rubrum (strain ATCC 11170 / ATH 1.1.1 / DSM 467 / LMG 4362 / NCIMB 8255 / S1)</name>
    <dbReference type="NCBI Taxonomy" id="269796"/>
    <lineage>
        <taxon>Bacteria</taxon>
        <taxon>Pseudomonadati</taxon>
        <taxon>Pseudomonadota</taxon>
        <taxon>Alphaproteobacteria</taxon>
        <taxon>Rhodospirillales</taxon>
        <taxon>Rhodospirillaceae</taxon>
        <taxon>Rhodospirillum</taxon>
    </lineage>
</organism>
<dbReference type="AlphaFoldDB" id="Q2RVR6"/>
<dbReference type="EMBL" id="CP000230">
    <property type="protein sequence ID" value="ABC21779.1"/>
    <property type="molecule type" value="Genomic_DNA"/>
</dbReference>
<protein>
    <submittedName>
        <fullName evidence="2">Transcriptional regulator, MarR family</fullName>
    </submittedName>
</protein>
<dbReference type="GO" id="GO:0006950">
    <property type="term" value="P:response to stress"/>
    <property type="evidence" value="ECO:0007669"/>
    <property type="project" value="TreeGrafter"/>
</dbReference>
<dbReference type="eggNOG" id="COG1846">
    <property type="taxonomic scope" value="Bacteria"/>
</dbReference>
<dbReference type="InterPro" id="IPR036390">
    <property type="entry name" value="WH_DNA-bd_sf"/>
</dbReference>
<dbReference type="Proteomes" id="UP000001929">
    <property type="component" value="Chromosome"/>
</dbReference>
<name>Q2RVR6_RHORT</name>
<dbReference type="PANTHER" id="PTHR33164:SF95">
    <property type="entry name" value="TRANSCRIPTIONAL REGULATOR"/>
    <property type="match status" value="1"/>
</dbReference>
<accession>Q2RVR6</accession>
<evidence type="ECO:0000313" key="3">
    <source>
        <dbReference type="Proteomes" id="UP000001929"/>
    </source>
</evidence>
<dbReference type="PhylomeDB" id="Q2RVR6"/>
<evidence type="ECO:0000259" key="1">
    <source>
        <dbReference type="PROSITE" id="PS50995"/>
    </source>
</evidence>
<dbReference type="Pfam" id="PF12802">
    <property type="entry name" value="MarR_2"/>
    <property type="match status" value="1"/>
</dbReference>
<dbReference type="STRING" id="269796.Rru_A0978"/>
<dbReference type="PROSITE" id="PS50995">
    <property type="entry name" value="HTH_MARR_2"/>
    <property type="match status" value="1"/>
</dbReference>
<sequence length="169" mass="18587">MWPPFMALPTAVIPRPIPIDYVTFRLDVIVSLAKGDASAVYEQACGLSIRDLRFLRIAAFDPGLPQGRLVAESYVEKTLVSKTISDLVRRGLLRREIDSQDARRVRLFVTAAGQAGVDACEILGRRLEAELMAGIGAEERLIFDRCIDTMMTNVEAMVARRPQGGGAKP</sequence>
<dbReference type="SMART" id="SM00347">
    <property type="entry name" value="HTH_MARR"/>
    <property type="match status" value="1"/>
</dbReference>
<proteinExistence type="predicted"/>
<dbReference type="HOGENOM" id="CLU_083287_8_0_5"/>
<dbReference type="InterPro" id="IPR039422">
    <property type="entry name" value="MarR/SlyA-like"/>
</dbReference>
<dbReference type="KEGG" id="rru:Rru_A0978"/>
<dbReference type="Gene3D" id="1.10.10.10">
    <property type="entry name" value="Winged helix-like DNA-binding domain superfamily/Winged helix DNA-binding domain"/>
    <property type="match status" value="1"/>
</dbReference>
<dbReference type="PANTHER" id="PTHR33164">
    <property type="entry name" value="TRANSCRIPTIONAL REGULATOR, MARR FAMILY"/>
    <property type="match status" value="1"/>
</dbReference>
<feature type="domain" description="HTH marR-type" evidence="1">
    <location>
        <begin position="19"/>
        <end position="152"/>
    </location>
</feature>
<reference evidence="2 3" key="1">
    <citation type="journal article" date="2011" name="Stand. Genomic Sci.">
        <title>Complete genome sequence of Rhodospirillum rubrum type strain (S1).</title>
        <authorList>
            <person name="Munk A.C."/>
            <person name="Copeland A."/>
            <person name="Lucas S."/>
            <person name="Lapidus A."/>
            <person name="Del Rio T.G."/>
            <person name="Barry K."/>
            <person name="Detter J.C."/>
            <person name="Hammon N."/>
            <person name="Israni S."/>
            <person name="Pitluck S."/>
            <person name="Brettin T."/>
            <person name="Bruce D."/>
            <person name="Han C."/>
            <person name="Tapia R."/>
            <person name="Gilna P."/>
            <person name="Schmutz J."/>
            <person name="Larimer F."/>
            <person name="Land M."/>
            <person name="Kyrpides N.C."/>
            <person name="Mavromatis K."/>
            <person name="Richardson P."/>
            <person name="Rohde M."/>
            <person name="Goker M."/>
            <person name="Klenk H.P."/>
            <person name="Zhang Y."/>
            <person name="Roberts G.P."/>
            <person name="Reslewic S."/>
            <person name="Schwartz D.C."/>
        </authorList>
    </citation>
    <scope>NUCLEOTIDE SEQUENCE [LARGE SCALE GENOMIC DNA]</scope>
    <source>
        <strain evidence="3">ATCC 11170 / ATH 1.1.1 / DSM 467 / LMG 4362 / NCIMB 8255 / S1</strain>
    </source>
</reference>
<gene>
    <name evidence="2" type="ordered locus">Rru_A0978</name>
</gene>